<name>A0A0F9QVM9_9ZZZZ</name>
<accession>A0A0F9QVM9</accession>
<protein>
    <submittedName>
        <fullName evidence="1">Uncharacterized protein</fullName>
    </submittedName>
</protein>
<evidence type="ECO:0000313" key="1">
    <source>
        <dbReference type="EMBL" id="KKN46489.1"/>
    </source>
</evidence>
<reference evidence="1" key="1">
    <citation type="journal article" date="2015" name="Nature">
        <title>Complex archaea that bridge the gap between prokaryotes and eukaryotes.</title>
        <authorList>
            <person name="Spang A."/>
            <person name="Saw J.H."/>
            <person name="Jorgensen S.L."/>
            <person name="Zaremba-Niedzwiedzka K."/>
            <person name="Martijn J."/>
            <person name="Lind A.E."/>
            <person name="van Eijk R."/>
            <person name="Schleper C."/>
            <person name="Guy L."/>
            <person name="Ettema T.J."/>
        </authorList>
    </citation>
    <scope>NUCLEOTIDE SEQUENCE</scope>
</reference>
<dbReference type="AlphaFoldDB" id="A0A0F9QVM9"/>
<dbReference type="EMBL" id="LAZR01001328">
    <property type="protein sequence ID" value="KKN46489.1"/>
    <property type="molecule type" value="Genomic_DNA"/>
</dbReference>
<proteinExistence type="predicted"/>
<gene>
    <name evidence="1" type="ORF">LCGC14_0672590</name>
</gene>
<sequence length="50" mass="5682">MGTLNQELHYSVELILKLAKRNAGELLHDMKDGIEHILKSLPELEPEEKG</sequence>
<comment type="caution">
    <text evidence="1">The sequence shown here is derived from an EMBL/GenBank/DDBJ whole genome shotgun (WGS) entry which is preliminary data.</text>
</comment>
<organism evidence="1">
    <name type="scientific">marine sediment metagenome</name>
    <dbReference type="NCBI Taxonomy" id="412755"/>
    <lineage>
        <taxon>unclassified sequences</taxon>
        <taxon>metagenomes</taxon>
        <taxon>ecological metagenomes</taxon>
    </lineage>
</organism>